<feature type="compositionally biased region" description="Low complexity" evidence="1">
    <location>
        <begin position="80"/>
        <end position="96"/>
    </location>
</feature>
<sequence>MTANWLDQCARAHYACGDVVTAADISHRAGQVAGAARGRPFRQASQARCEACAGLLLGGATASVRIARVTAPARPSLTAARLRGGPSARGAAGRPLSNASRVPEKAGEKPSLPPAAAGDGAPAKTITERATEAARTAAKQAAEGAGDAVRWAASKEGREQAAKAGASTYSAVSGGVRYVSAAIQRARGAFSSSGASKGAAGAAKTAEGAPQQSGWSDWLTSRAATAAATAAADAAKQVTANASSTIHSSLWSVVGKFAGFAIVLVAVGGFTYGLGSAAPRLLLDLVRSQGGLFRKKKKQEGGANGDDDGDGDAAAALRERAAEAAAQAKESAGAAAAKARAAASAAWERVRDGRQSDGAAAAESGGAEGAGAPSSAAGGLRGAFARAKDAARRAAGREPSD</sequence>
<feature type="transmembrane region" description="Helical" evidence="2">
    <location>
        <begin position="250"/>
        <end position="274"/>
    </location>
</feature>
<evidence type="ECO:0000313" key="4">
    <source>
        <dbReference type="Proteomes" id="UP000325113"/>
    </source>
</evidence>
<keyword evidence="2" id="KW-0472">Membrane</keyword>
<gene>
    <name evidence="3" type="ORF">FNF31_01832</name>
</gene>
<protein>
    <submittedName>
        <fullName evidence="3">Uncharacterized protein</fullName>
    </submittedName>
</protein>
<keyword evidence="2" id="KW-0812">Transmembrane</keyword>
<evidence type="ECO:0000256" key="1">
    <source>
        <dbReference type="SAM" id="MobiDB-lite"/>
    </source>
</evidence>
<accession>A0A5A8DLE6</accession>
<dbReference type="Proteomes" id="UP000325113">
    <property type="component" value="Unassembled WGS sequence"/>
</dbReference>
<keyword evidence="2" id="KW-1133">Transmembrane helix</keyword>
<evidence type="ECO:0000313" key="3">
    <source>
        <dbReference type="EMBL" id="KAA0165484.1"/>
    </source>
</evidence>
<organism evidence="3 4">
    <name type="scientific">Cafeteria roenbergensis</name>
    <name type="common">Marine flagellate</name>
    <dbReference type="NCBI Taxonomy" id="33653"/>
    <lineage>
        <taxon>Eukaryota</taxon>
        <taxon>Sar</taxon>
        <taxon>Stramenopiles</taxon>
        <taxon>Bigyra</taxon>
        <taxon>Opalozoa</taxon>
        <taxon>Bicosoecida</taxon>
        <taxon>Cafeteriaceae</taxon>
        <taxon>Cafeteria</taxon>
    </lineage>
</organism>
<dbReference type="AlphaFoldDB" id="A0A5A8DLE6"/>
<reference evidence="3 4" key="1">
    <citation type="submission" date="2019-07" db="EMBL/GenBank/DDBJ databases">
        <title>Genomes of Cafeteria roenbergensis.</title>
        <authorList>
            <person name="Fischer M.G."/>
            <person name="Hackl T."/>
            <person name="Roman M."/>
        </authorList>
    </citation>
    <scope>NUCLEOTIDE SEQUENCE [LARGE SCALE GENOMIC DNA]</scope>
    <source>
        <strain evidence="3 4">Cflag</strain>
    </source>
</reference>
<evidence type="ECO:0000256" key="2">
    <source>
        <dbReference type="SAM" id="Phobius"/>
    </source>
</evidence>
<feature type="compositionally biased region" description="Basic and acidic residues" evidence="1">
    <location>
        <begin position="386"/>
        <end position="401"/>
    </location>
</feature>
<feature type="region of interest" description="Disordered" evidence="1">
    <location>
        <begin position="80"/>
        <end position="141"/>
    </location>
</feature>
<feature type="region of interest" description="Disordered" evidence="1">
    <location>
        <begin position="346"/>
        <end position="401"/>
    </location>
</feature>
<comment type="caution">
    <text evidence="3">The sequence shown here is derived from an EMBL/GenBank/DDBJ whole genome shotgun (WGS) entry which is preliminary data.</text>
</comment>
<name>A0A5A8DLE6_CAFRO</name>
<feature type="compositionally biased region" description="Low complexity" evidence="1">
    <location>
        <begin position="114"/>
        <end position="125"/>
    </location>
</feature>
<feature type="compositionally biased region" description="Low complexity" evidence="1">
    <location>
        <begin position="358"/>
        <end position="385"/>
    </location>
</feature>
<proteinExistence type="predicted"/>
<dbReference type="EMBL" id="VLTM01000012">
    <property type="protein sequence ID" value="KAA0165484.1"/>
    <property type="molecule type" value="Genomic_DNA"/>
</dbReference>